<evidence type="ECO:0000256" key="12">
    <source>
        <dbReference type="SAM" id="MobiDB-lite"/>
    </source>
</evidence>
<evidence type="ECO:0000256" key="1">
    <source>
        <dbReference type="ARBA" id="ARBA00010779"/>
    </source>
</evidence>
<comment type="similarity">
    <text evidence="1 11">Belongs to the peptidase M24 family. SPT16 subfamily.</text>
</comment>
<evidence type="ECO:0000256" key="10">
    <source>
        <dbReference type="ARBA" id="ARBA00025370"/>
    </source>
</evidence>
<evidence type="ECO:0000256" key="2">
    <source>
        <dbReference type="ARBA" id="ARBA00022454"/>
    </source>
</evidence>
<dbReference type="InterPro" id="IPR013719">
    <property type="entry name" value="RTT106/SPT16-like_middle_dom"/>
</dbReference>
<accession>A0A1Y1UD63</accession>
<evidence type="ECO:0000259" key="13">
    <source>
        <dbReference type="SMART" id="SM01285"/>
    </source>
</evidence>
<dbReference type="PANTHER" id="PTHR13980:SF15">
    <property type="entry name" value="FACT COMPLEX SUBUNIT SPT16"/>
    <property type="match status" value="1"/>
</dbReference>
<dbReference type="GO" id="GO:0006260">
    <property type="term" value="P:DNA replication"/>
    <property type="evidence" value="ECO:0007669"/>
    <property type="project" value="UniProtKB-KW"/>
</dbReference>
<dbReference type="Gene3D" id="2.30.29.150">
    <property type="match status" value="1"/>
</dbReference>
<dbReference type="Gene3D" id="3.90.230.10">
    <property type="entry name" value="Creatinase/methionine aminopeptidase superfamily"/>
    <property type="match status" value="1"/>
</dbReference>
<evidence type="ECO:0000256" key="6">
    <source>
        <dbReference type="ARBA" id="ARBA00023054"/>
    </source>
</evidence>
<dbReference type="InterPro" id="IPR029149">
    <property type="entry name" value="Creatin/AminoP/Spt16_N"/>
</dbReference>
<dbReference type="AlphaFoldDB" id="A0A1Y1UD63"/>
<keyword evidence="4 11" id="KW-0227">DNA damage</keyword>
<feature type="region of interest" description="Disordered" evidence="12">
    <location>
        <begin position="443"/>
        <end position="497"/>
    </location>
</feature>
<dbReference type="Pfam" id="PF14826">
    <property type="entry name" value="FACT-Spt16_Nlob"/>
    <property type="match status" value="1"/>
</dbReference>
<dbReference type="Proteomes" id="UP000193218">
    <property type="component" value="Unassembled WGS sequence"/>
</dbReference>
<organism evidence="16 17">
    <name type="scientific">Kockovaella imperatae</name>
    <dbReference type="NCBI Taxonomy" id="4999"/>
    <lineage>
        <taxon>Eukaryota</taxon>
        <taxon>Fungi</taxon>
        <taxon>Dikarya</taxon>
        <taxon>Basidiomycota</taxon>
        <taxon>Agaricomycotina</taxon>
        <taxon>Tremellomycetes</taxon>
        <taxon>Tremellales</taxon>
        <taxon>Cuniculitremaceae</taxon>
        <taxon>Kockovaella</taxon>
    </lineage>
</organism>
<keyword evidence="7 11" id="KW-0804">Transcription</keyword>
<dbReference type="SMART" id="SM01286">
    <property type="entry name" value="SPT16"/>
    <property type="match status" value="1"/>
</dbReference>
<comment type="caution">
    <text evidence="16">The sequence shown here is derived from an EMBL/GenBank/DDBJ whole genome shotgun (WGS) entry which is preliminary data.</text>
</comment>
<evidence type="ECO:0000313" key="17">
    <source>
        <dbReference type="Proteomes" id="UP000193218"/>
    </source>
</evidence>
<dbReference type="SUPFAM" id="SSF55920">
    <property type="entry name" value="Creatinase/aminopeptidase"/>
    <property type="match status" value="1"/>
</dbReference>
<evidence type="ECO:0000256" key="3">
    <source>
        <dbReference type="ARBA" id="ARBA00022705"/>
    </source>
</evidence>
<dbReference type="GO" id="GO:0035101">
    <property type="term" value="C:FACT complex"/>
    <property type="evidence" value="ECO:0007669"/>
    <property type="project" value="UniProtKB-UniRule"/>
</dbReference>
<keyword evidence="8 11" id="KW-0234">DNA repair</keyword>
<evidence type="ECO:0000313" key="16">
    <source>
        <dbReference type="EMBL" id="ORX35981.1"/>
    </source>
</evidence>
<feature type="domain" description="FACT complex subunit SPT16 middle" evidence="14">
    <location>
        <begin position="560"/>
        <end position="709"/>
    </location>
</feature>
<keyword evidence="17" id="KW-1185">Reference proteome</keyword>
<keyword evidence="5 11" id="KW-0805">Transcription regulation</keyword>
<evidence type="ECO:0000256" key="8">
    <source>
        <dbReference type="ARBA" id="ARBA00023204"/>
    </source>
</evidence>
<dbReference type="GO" id="GO:0006368">
    <property type="term" value="P:transcription elongation by RNA polymerase II"/>
    <property type="evidence" value="ECO:0007669"/>
    <property type="project" value="TreeGrafter"/>
</dbReference>
<keyword evidence="2 11" id="KW-0158">Chromosome</keyword>
<dbReference type="SMART" id="SM01287">
    <property type="entry name" value="Rtt106"/>
    <property type="match status" value="1"/>
</dbReference>
<dbReference type="Pfam" id="PF24824">
    <property type="entry name" value="PH_SPT16"/>
    <property type="match status" value="1"/>
</dbReference>
<dbReference type="GO" id="GO:0006281">
    <property type="term" value="P:DNA repair"/>
    <property type="evidence" value="ECO:0007669"/>
    <property type="project" value="UniProtKB-UniRule"/>
</dbReference>
<dbReference type="FunFam" id="3.90.230.10:FF:000005">
    <property type="entry name" value="FACT complex subunit spt16"/>
    <property type="match status" value="1"/>
</dbReference>
<feature type="region of interest" description="Disordered" evidence="12">
    <location>
        <begin position="776"/>
        <end position="795"/>
    </location>
</feature>
<dbReference type="Pfam" id="PF00557">
    <property type="entry name" value="Peptidase_M24"/>
    <property type="match status" value="1"/>
</dbReference>
<dbReference type="Gene3D" id="3.40.350.10">
    <property type="entry name" value="Creatinase/prolidase N-terminal domain"/>
    <property type="match status" value="1"/>
</dbReference>
<feature type="domain" description="FACT complex subunit SPT16 N-terminal lobe" evidence="13">
    <location>
        <begin position="6"/>
        <end position="167"/>
    </location>
</feature>
<evidence type="ECO:0000256" key="4">
    <source>
        <dbReference type="ARBA" id="ARBA00022763"/>
    </source>
</evidence>
<dbReference type="RefSeq" id="XP_021870110.1">
    <property type="nucleotide sequence ID" value="XM_022012977.1"/>
</dbReference>
<dbReference type="Pfam" id="PF08644">
    <property type="entry name" value="SPT16"/>
    <property type="match status" value="1"/>
</dbReference>
<dbReference type="PANTHER" id="PTHR13980">
    <property type="entry name" value="CDC68 RELATED"/>
    <property type="match status" value="1"/>
</dbReference>
<dbReference type="InParanoid" id="A0A1Y1UD63"/>
<comment type="function">
    <text evidence="10 11">Component of the FACT complex, a general chromatin factor that acts to reorganize nucleosomes. The FACT complex is involved in multiple processes that require DNA as a template such as mRNA elongation, DNA replication and DNA repair. During transcription elongation the FACT complex acts as a histone chaperone that both destabilizes and restores nucleosomal structure. It facilitates the passage of RNA polymerase II and transcription by promoting the dissociation of one histone H2A-H2B dimer from the nucleosome, then subsequently promotes the reestablishment of the nucleosome following the passage of RNA polymerase II.</text>
</comment>
<dbReference type="InterPro" id="IPR029148">
    <property type="entry name" value="FACT-SPT16_Nlobe"/>
</dbReference>
<dbReference type="OrthoDB" id="10251642at2759"/>
<evidence type="ECO:0000256" key="11">
    <source>
        <dbReference type="RuleBase" id="RU367052"/>
    </source>
</evidence>
<feature type="compositionally biased region" description="Basic and acidic residues" evidence="12">
    <location>
        <begin position="532"/>
        <end position="550"/>
    </location>
</feature>
<feature type="domain" description="Histone chaperone RTT106/FACT complex subunit SPT16-like middle" evidence="15">
    <location>
        <begin position="834"/>
        <end position="924"/>
    </location>
</feature>
<name>A0A1Y1UD63_9TREE</name>
<keyword evidence="3 11" id="KW-0235">DNA replication</keyword>
<dbReference type="FunFam" id="2.30.29.30:FF:000017">
    <property type="entry name" value="FACT complex subunit SPT16"/>
    <property type="match status" value="1"/>
</dbReference>
<evidence type="ECO:0000259" key="15">
    <source>
        <dbReference type="SMART" id="SM01287"/>
    </source>
</evidence>
<evidence type="ECO:0000256" key="7">
    <source>
        <dbReference type="ARBA" id="ARBA00023163"/>
    </source>
</evidence>
<evidence type="ECO:0000256" key="5">
    <source>
        <dbReference type="ARBA" id="ARBA00023015"/>
    </source>
</evidence>
<dbReference type="InterPro" id="IPR011993">
    <property type="entry name" value="PH-like_dom_sf"/>
</dbReference>
<proteinExistence type="inferred from homology"/>
<sequence length="965" mass="107429">MSDVVLDKKLFFKRAKSIFDAWDKPNADAEILKDLKCLAMMMGDASDEGSSYTKVAALQTFLLGYEFPSTLLLFTQSPRRITFVSSPSKAKILAQISTTDGIEIDILERAKGDAGSHVIPGAISALGGGKIGTLPKDKPTGKMADEFMKAISEGKPPIEAVDMAPAMSCVLAEKDGEEMKNMITSGKLTSTAMIHYFKPKMESIIDKGTKVPHSQLAVLVEEKIGSDDKEADKKLWSKNPSLGDVDFSSTEWVYPPIIQSGGRYDLKISAVSDDRVLSAGIIIASLGLRYKNYCTTMARTFLISPTKKQESYYAALLEARNEALNVIKDGAVAKDVYAHVHSFLEGKSATLGQAFQKNMGFATGIEFRDSHNMLSPKNGRTLKENMVFVVSIGVSDLSDSKSGDKTYSLLLTDTVKVGKEASTVLTDGCTKLKDVIMELDEEEEDAVVEAPKPKANGSSKQANGKGKEKSPLKTRGGTTVGRGVGATKTRGGQREQIEQTTAEKIRPNQERLHAERHNAGLKKWANGGKGGNDAEDKPVKRYESYRREEQLPRGVEDRRLYVDEQRQTVVLPIGGYAVPFHISTIKNVTKTEEAEHIVLRINFQSPGQIAGKKEDMPFEDADAHFVRSASFRSTDQRHMLKVLESITALKKAATKREAERKEMADVVEQEKLVEIKGRGPYTLKRVFPRPADGKKMDGSLEIHQNGVRFRPDGPSSKIDVLFSNVKHLFFQPSEKELIVLIHLHLISPIMLGKKKTYDVQFYREVTDMAFDETGGKRRRARYGDEDEIEQEQEDRKHRQLLDKEFSEFAHRIEVQAQAQQFELEVDMPFRDLGFSGVPHRSNVLLVPTTHCLVHLSETPFLVITLAEVEVVHLERVQFGLKNFDMVFVMNDFKKAPIHVNNIDVTHLDNVKEWLDSCDVPISEGPVNLAWNQIMKTVVDDPYAFYEEGGWGFLTGGGEVSSRRSL</sequence>
<comment type="subcellular location">
    <subcellularLocation>
        <location evidence="11">Nucleus</location>
    </subcellularLocation>
    <subcellularLocation>
        <location evidence="11">Chromosome</location>
    </subcellularLocation>
</comment>
<evidence type="ECO:0000256" key="9">
    <source>
        <dbReference type="ARBA" id="ARBA00023242"/>
    </source>
</evidence>
<dbReference type="FunCoup" id="A0A1Y1UD63">
    <property type="interactions" value="766"/>
</dbReference>
<dbReference type="GO" id="GO:0010468">
    <property type="term" value="P:regulation of gene expression"/>
    <property type="evidence" value="ECO:0007669"/>
    <property type="project" value="UniProtKB-ARBA"/>
</dbReference>
<comment type="subunit">
    <text evidence="11">Component of the FACT complex.</text>
</comment>
<keyword evidence="6" id="KW-0175">Coiled coil</keyword>
<dbReference type="SMART" id="SM01285">
    <property type="entry name" value="FACT-Spt16_Nlob"/>
    <property type="match status" value="1"/>
</dbReference>
<dbReference type="InterPro" id="IPR056595">
    <property type="entry name" value="Fact-SPT16_PH"/>
</dbReference>
<dbReference type="STRING" id="4999.A0A1Y1UD63"/>
<dbReference type="FunFam" id="2.30.29.210:FF:000001">
    <property type="entry name" value="FACT complex subunit spt16"/>
    <property type="match status" value="1"/>
</dbReference>
<protein>
    <recommendedName>
        <fullName evidence="11">FACT complex subunit</fullName>
    </recommendedName>
</protein>
<feature type="region of interest" description="Disordered" evidence="12">
    <location>
        <begin position="522"/>
        <end position="550"/>
    </location>
</feature>
<dbReference type="EMBL" id="NBSH01000009">
    <property type="protein sequence ID" value="ORX35981.1"/>
    <property type="molecule type" value="Genomic_DNA"/>
</dbReference>
<dbReference type="GeneID" id="33554785"/>
<dbReference type="Gene3D" id="2.30.29.210">
    <property type="entry name" value="FACT complex subunit Spt16p/Cdc68p"/>
    <property type="match status" value="1"/>
</dbReference>
<reference evidence="16 17" key="1">
    <citation type="submission" date="2017-03" db="EMBL/GenBank/DDBJ databases">
        <title>Widespread Adenine N6-methylation of Active Genes in Fungi.</title>
        <authorList>
            <consortium name="DOE Joint Genome Institute"/>
            <person name="Mondo S.J."/>
            <person name="Dannebaum R.O."/>
            <person name="Kuo R.C."/>
            <person name="Louie K.B."/>
            <person name="Bewick A.J."/>
            <person name="Labutti K."/>
            <person name="Haridas S."/>
            <person name="Kuo A."/>
            <person name="Salamov A."/>
            <person name="Ahrendt S.R."/>
            <person name="Lau R."/>
            <person name="Bowen B.P."/>
            <person name="Lipzen A."/>
            <person name="Sullivan W."/>
            <person name="Andreopoulos W.B."/>
            <person name="Clum A."/>
            <person name="Lindquist E."/>
            <person name="Daum C."/>
            <person name="Northen T.R."/>
            <person name="Ramamoorthy G."/>
            <person name="Schmitz R.J."/>
            <person name="Gryganskyi A."/>
            <person name="Culley D."/>
            <person name="Magnuson J."/>
            <person name="James T.Y."/>
            <person name="O'Malley M.A."/>
            <person name="Stajich J.E."/>
            <person name="Spatafora J.W."/>
            <person name="Visel A."/>
            <person name="Grigoriev I.V."/>
        </authorList>
    </citation>
    <scope>NUCLEOTIDE SEQUENCE [LARGE SCALE GENOMIC DNA]</scope>
    <source>
        <strain evidence="16 17">NRRL Y-17943</strain>
    </source>
</reference>
<dbReference type="Pfam" id="PF08512">
    <property type="entry name" value="Rttp106-like_middle"/>
    <property type="match status" value="1"/>
</dbReference>
<dbReference type="InterPro" id="IPR013953">
    <property type="entry name" value="FACT_SPT16_M"/>
</dbReference>
<dbReference type="InterPro" id="IPR000994">
    <property type="entry name" value="Pept_M24"/>
</dbReference>
<evidence type="ECO:0000259" key="14">
    <source>
        <dbReference type="SMART" id="SM01286"/>
    </source>
</evidence>
<dbReference type="InterPro" id="IPR040258">
    <property type="entry name" value="Spt16"/>
</dbReference>
<dbReference type="GO" id="GO:0031491">
    <property type="term" value="F:nucleosome binding"/>
    <property type="evidence" value="ECO:0007669"/>
    <property type="project" value="TreeGrafter"/>
</dbReference>
<dbReference type="Gene3D" id="2.30.29.30">
    <property type="entry name" value="Pleckstrin-homology domain (PH domain)/Phosphotyrosine-binding domain (PTB)"/>
    <property type="match status" value="1"/>
</dbReference>
<keyword evidence="9 11" id="KW-0539">Nucleus</keyword>
<gene>
    <name evidence="16" type="ORF">BD324DRAFT_516118</name>
</gene>
<dbReference type="InterPro" id="IPR036005">
    <property type="entry name" value="Creatinase/aminopeptidase-like"/>
</dbReference>